<feature type="non-terminal residue" evidence="3">
    <location>
        <position position="1"/>
    </location>
</feature>
<protein>
    <submittedName>
        <fullName evidence="4">Gag-Pol-p199 (TY1A-TY1B) (p190)</fullName>
    </submittedName>
</protein>
<dbReference type="Proteomes" id="UP001152797">
    <property type="component" value="Unassembled WGS sequence"/>
</dbReference>
<sequence length="153" mass="16558">MSRTEGSQGSPRGSRASCGSRGLAGLSGLALLSPRLSAATRALSPRDTIGLLRLGINPEALSRSPGVSRGPSPSSRAASAASRGASGSRCRFLSAEDEERLVLKGAQERIRAEARERREQLREAQRLQAEQELLVRQQRRSAEREAQKRLIEK</sequence>
<proteinExistence type="predicted"/>
<name>A0A9P1G2I9_9DINO</name>
<reference evidence="4 5" key="2">
    <citation type="submission" date="2024-05" db="EMBL/GenBank/DDBJ databases">
        <authorList>
            <person name="Chen Y."/>
            <person name="Shah S."/>
            <person name="Dougan E. K."/>
            <person name="Thang M."/>
            <person name="Chan C."/>
        </authorList>
    </citation>
    <scope>NUCLEOTIDE SEQUENCE [LARGE SCALE GENOMIC DNA]</scope>
</reference>
<keyword evidence="1" id="KW-0175">Coiled coil</keyword>
<organism evidence="3">
    <name type="scientific">Cladocopium goreaui</name>
    <dbReference type="NCBI Taxonomy" id="2562237"/>
    <lineage>
        <taxon>Eukaryota</taxon>
        <taxon>Sar</taxon>
        <taxon>Alveolata</taxon>
        <taxon>Dinophyceae</taxon>
        <taxon>Suessiales</taxon>
        <taxon>Symbiodiniaceae</taxon>
        <taxon>Cladocopium</taxon>
    </lineage>
</organism>
<accession>A0A9P1G2I9</accession>
<gene>
    <name evidence="3" type="ORF">C1SCF055_LOCUS23985</name>
</gene>
<evidence type="ECO:0000256" key="2">
    <source>
        <dbReference type="SAM" id="MobiDB-lite"/>
    </source>
</evidence>
<reference evidence="3" key="1">
    <citation type="submission" date="2022-10" db="EMBL/GenBank/DDBJ databases">
        <authorList>
            <person name="Chen Y."/>
            <person name="Dougan E. K."/>
            <person name="Chan C."/>
            <person name="Rhodes N."/>
            <person name="Thang M."/>
        </authorList>
    </citation>
    <scope>NUCLEOTIDE SEQUENCE</scope>
</reference>
<evidence type="ECO:0000313" key="3">
    <source>
        <dbReference type="EMBL" id="CAI3997623.1"/>
    </source>
</evidence>
<dbReference type="AlphaFoldDB" id="A0A9P1G2I9"/>
<feature type="compositionally biased region" description="Low complexity" evidence="2">
    <location>
        <begin position="62"/>
        <end position="89"/>
    </location>
</feature>
<dbReference type="EMBL" id="CAMXCT020002359">
    <property type="protein sequence ID" value="CAL1150998.1"/>
    <property type="molecule type" value="Genomic_DNA"/>
</dbReference>
<feature type="coiled-coil region" evidence="1">
    <location>
        <begin position="103"/>
        <end position="137"/>
    </location>
</feature>
<evidence type="ECO:0000256" key="1">
    <source>
        <dbReference type="SAM" id="Coils"/>
    </source>
</evidence>
<dbReference type="EMBL" id="CAMXCT030002359">
    <property type="protein sequence ID" value="CAL4784935.1"/>
    <property type="molecule type" value="Genomic_DNA"/>
</dbReference>
<comment type="caution">
    <text evidence="3">The sequence shown here is derived from an EMBL/GenBank/DDBJ whole genome shotgun (WGS) entry which is preliminary data.</text>
</comment>
<feature type="region of interest" description="Disordered" evidence="2">
    <location>
        <begin position="60"/>
        <end position="89"/>
    </location>
</feature>
<evidence type="ECO:0000313" key="4">
    <source>
        <dbReference type="EMBL" id="CAL4784935.1"/>
    </source>
</evidence>
<dbReference type="EMBL" id="CAMXCT010002359">
    <property type="protein sequence ID" value="CAI3997623.1"/>
    <property type="molecule type" value="Genomic_DNA"/>
</dbReference>
<keyword evidence="5" id="KW-1185">Reference proteome</keyword>
<evidence type="ECO:0000313" key="5">
    <source>
        <dbReference type="Proteomes" id="UP001152797"/>
    </source>
</evidence>